<evidence type="ECO:0000256" key="4">
    <source>
        <dbReference type="ARBA" id="ARBA00022825"/>
    </source>
</evidence>
<feature type="chain" id="PRO_5046405311" evidence="6">
    <location>
        <begin position="21"/>
        <end position="687"/>
    </location>
</feature>
<accession>A0ABX7NUN7</accession>
<dbReference type="PANTHER" id="PTHR43806:SF11">
    <property type="entry name" value="CEREVISIN-RELATED"/>
    <property type="match status" value="1"/>
</dbReference>
<dbReference type="PROSITE" id="PS51257">
    <property type="entry name" value="PROKAR_LIPOPROTEIN"/>
    <property type="match status" value="1"/>
</dbReference>
<dbReference type="InterPro" id="IPR015500">
    <property type="entry name" value="Peptidase_S8_subtilisin-rel"/>
</dbReference>
<dbReference type="Proteomes" id="UP000662747">
    <property type="component" value="Chromosome"/>
</dbReference>
<keyword evidence="9" id="KW-1185">Reference proteome</keyword>
<feature type="signal peptide" evidence="6">
    <location>
        <begin position="1"/>
        <end position="20"/>
    </location>
</feature>
<evidence type="ECO:0000256" key="1">
    <source>
        <dbReference type="ARBA" id="ARBA00011073"/>
    </source>
</evidence>
<evidence type="ECO:0000256" key="5">
    <source>
        <dbReference type="PROSITE-ProRule" id="PRU01240"/>
    </source>
</evidence>
<evidence type="ECO:0000256" key="2">
    <source>
        <dbReference type="ARBA" id="ARBA00022670"/>
    </source>
</evidence>
<dbReference type="InterPro" id="IPR023828">
    <property type="entry name" value="Peptidase_S8_Ser-AS"/>
</dbReference>
<comment type="similarity">
    <text evidence="1 5">Belongs to the peptidase S8 family.</text>
</comment>
<feature type="active site" description="Charge relay system" evidence="5">
    <location>
        <position position="171"/>
    </location>
</feature>
<gene>
    <name evidence="8" type="ORF">JY651_47205</name>
</gene>
<dbReference type="EMBL" id="CP071090">
    <property type="protein sequence ID" value="QSQ22617.1"/>
    <property type="molecule type" value="Genomic_DNA"/>
</dbReference>
<dbReference type="PROSITE" id="PS00138">
    <property type="entry name" value="SUBTILASE_SER"/>
    <property type="match status" value="1"/>
</dbReference>
<feature type="active site" description="Charge relay system" evidence="5">
    <location>
        <position position="205"/>
    </location>
</feature>
<proteinExistence type="inferred from homology"/>
<organism evidence="8 9">
    <name type="scientific">Pyxidicoccus parkwayensis</name>
    <dbReference type="NCBI Taxonomy" id="2813578"/>
    <lineage>
        <taxon>Bacteria</taxon>
        <taxon>Pseudomonadati</taxon>
        <taxon>Myxococcota</taxon>
        <taxon>Myxococcia</taxon>
        <taxon>Myxococcales</taxon>
        <taxon>Cystobacterineae</taxon>
        <taxon>Myxococcaceae</taxon>
        <taxon>Pyxidicoccus</taxon>
    </lineage>
</organism>
<keyword evidence="3 5" id="KW-0378">Hydrolase</keyword>
<dbReference type="PROSITE" id="PS51892">
    <property type="entry name" value="SUBTILASE"/>
    <property type="match status" value="1"/>
</dbReference>
<dbReference type="Gene3D" id="3.40.50.200">
    <property type="entry name" value="Peptidase S8/S53 domain"/>
    <property type="match status" value="1"/>
</dbReference>
<keyword evidence="6" id="KW-0732">Signal</keyword>
<reference evidence="8 9" key="1">
    <citation type="submission" date="2021-02" db="EMBL/GenBank/DDBJ databases">
        <title>De Novo genome assembly of isolated myxobacteria.</title>
        <authorList>
            <person name="Stevens D.C."/>
        </authorList>
    </citation>
    <scope>NUCLEOTIDE SEQUENCE [LARGE SCALE GENOMIC DNA]</scope>
    <source>
        <strain evidence="9">SCPEA02</strain>
    </source>
</reference>
<dbReference type="InterPro" id="IPR036852">
    <property type="entry name" value="Peptidase_S8/S53_dom_sf"/>
</dbReference>
<dbReference type="PANTHER" id="PTHR43806">
    <property type="entry name" value="PEPTIDASE S8"/>
    <property type="match status" value="1"/>
</dbReference>
<keyword evidence="4 5" id="KW-0720">Serine protease</keyword>
<feature type="active site" description="Charge relay system" evidence="5">
    <location>
        <position position="398"/>
    </location>
</feature>
<name>A0ABX7NUN7_9BACT</name>
<evidence type="ECO:0000256" key="6">
    <source>
        <dbReference type="SAM" id="SignalP"/>
    </source>
</evidence>
<evidence type="ECO:0000313" key="8">
    <source>
        <dbReference type="EMBL" id="QSQ22617.1"/>
    </source>
</evidence>
<dbReference type="InterPro" id="IPR000209">
    <property type="entry name" value="Peptidase_S8/S53_dom"/>
</dbReference>
<dbReference type="RefSeq" id="WP_206724192.1">
    <property type="nucleotide sequence ID" value="NZ_CP071090.1"/>
</dbReference>
<keyword evidence="2 5" id="KW-0645">Protease</keyword>
<evidence type="ECO:0000256" key="3">
    <source>
        <dbReference type="ARBA" id="ARBA00022801"/>
    </source>
</evidence>
<dbReference type="SUPFAM" id="SSF52743">
    <property type="entry name" value="Subtilisin-like"/>
    <property type="match status" value="1"/>
</dbReference>
<protein>
    <submittedName>
        <fullName evidence="8">S8 family serine peptidase</fullName>
    </submittedName>
</protein>
<dbReference type="Pfam" id="PF00082">
    <property type="entry name" value="Peptidase_S8"/>
    <property type="match status" value="1"/>
</dbReference>
<dbReference type="PRINTS" id="PR00723">
    <property type="entry name" value="SUBTILISIN"/>
</dbReference>
<sequence length="687" mass="71457">MTFVSRVPGLGALAVSLFLAACGGEAPTPPEAPSTQAPAPLKEAKRRFVPGRVIVKFRDSAEASLRTSSPTVPGFRAQDVKALSGGARLWSLEPEQKRVGASIAEEEADLLAAIEALRKDPRVEYAHEDLYMEYFAVPSDPLYSQQWHYPLINLPTAWSSVTGSVKIAVLDTGRLDHPDLSGKWTAGQDFGDNDADPTDDDTYHHGLHVAGILAARANNGIGGAGVCWGCQLMPVKVSNNNAPVMSNVGNAIRWAADNGARVINMSFGTGSATAPCSGYAYMQSAVDYAVQRNVVVVAAAGNDAMDTANVTPASCNGVIAVAAVGRDGQLATYSNRGGRVDVAAPGGGSPFYGDGINCPVDGTTYSGTDGAVSTWAAYKAGTTLQSSDYCYRYLSGTSMASPHVAGLAALILSQRPSMTPAQVIARLKSTATPLLCKSCGSGLINAGAAIYPPLPTKPAKGNWYNPARSGNGLDIQSIAVDALALTWFTYTSAGEPIWYSSNLTAETGVWAGDLYESTWNGVSASATKVGTAKLTLSSGQWRFAWTKGTLSGSEPVQPLVFGSGTTVMNLSGNWFNAQEAGWGILFDSRGTVHVANVAIYKGSRATWLQGVVDSASTSLSFPLSYVTGINLCPGCTGTPSTSAQSAGTLNVSSHAGVPTTASASMQASFPGGTWNRSAFTLSRLTGP</sequence>
<evidence type="ECO:0000259" key="7">
    <source>
        <dbReference type="Pfam" id="PF00082"/>
    </source>
</evidence>
<feature type="domain" description="Peptidase S8/S53" evidence="7">
    <location>
        <begin position="164"/>
        <end position="434"/>
    </location>
</feature>
<dbReference type="InterPro" id="IPR050131">
    <property type="entry name" value="Peptidase_S8_subtilisin-like"/>
</dbReference>
<evidence type="ECO:0000313" key="9">
    <source>
        <dbReference type="Proteomes" id="UP000662747"/>
    </source>
</evidence>